<dbReference type="GO" id="GO:0005886">
    <property type="term" value="C:plasma membrane"/>
    <property type="evidence" value="ECO:0007669"/>
    <property type="project" value="TreeGrafter"/>
</dbReference>
<name>A0A0D3JL78_EMIH1</name>
<evidence type="ECO:0000256" key="5">
    <source>
        <dbReference type="ARBA" id="ARBA00022989"/>
    </source>
</evidence>
<dbReference type="PANTHER" id="PTHR43652:SF2">
    <property type="entry name" value="BASIC AMINO ACID ANTIPORTER YFCC-RELATED"/>
    <property type="match status" value="1"/>
</dbReference>
<evidence type="ECO:0000256" key="3">
    <source>
        <dbReference type="ARBA" id="ARBA00022692"/>
    </source>
</evidence>
<reference evidence="9" key="1">
    <citation type="journal article" date="2013" name="Nature">
        <title>Pan genome of the phytoplankton Emiliania underpins its global distribution.</title>
        <authorList>
            <person name="Read B.A."/>
            <person name="Kegel J."/>
            <person name="Klute M.J."/>
            <person name="Kuo A."/>
            <person name="Lefebvre S.C."/>
            <person name="Maumus F."/>
            <person name="Mayer C."/>
            <person name="Miller J."/>
            <person name="Monier A."/>
            <person name="Salamov A."/>
            <person name="Young J."/>
            <person name="Aguilar M."/>
            <person name="Claverie J.M."/>
            <person name="Frickenhaus S."/>
            <person name="Gonzalez K."/>
            <person name="Herman E.K."/>
            <person name="Lin Y.C."/>
            <person name="Napier J."/>
            <person name="Ogata H."/>
            <person name="Sarno A.F."/>
            <person name="Shmutz J."/>
            <person name="Schroeder D."/>
            <person name="de Vargas C."/>
            <person name="Verret F."/>
            <person name="von Dassow P."/>
            <person name="Valentin K."/>
            <person name="Van de Peer Y."/>
            <person name="Wheeler G."/>
            <person name="Dacks J.B."/>
            <person name="Delwiche C.F."/>
            <person name="Dyhrman S.T."/>
            <person name="Glockner G."/>
            <person name="John U."/>
            <person name="Richards T."/>
            <person name="Worden A.Z."/>
            <person name="Zhang X."/>
            <person name="Grigoriev I.V."/>
            <person name="Allen A.E."/>
            <person name="Bidle K."/>
            <person name="Borodovsky M."/>
            <person name="Bowler C."/>
            <person name="Brownlee C."/>
            <person name="Cock J.M."/>
            <person name="Elias M."/>
            <person name="Gladyshev V.N."/>
            <person name="Groth M."/>
            <person name="Guda C."/>
            <person name="Hadaegh A."/>
            <person name="Iglesias-Rodriguez M.D."/>
            <person name="Jenkins J."/>
            <person name="Jones B.M."/>
            <person name="Lawson T."/>
            <person name="Leese F."/>
            <person name="Lindquist E."/>
            <person name="Lobanov A."/>
            <person name="Lomsadze A."/>
            <person name="Malik S.B."/>
            <person name="Marsh M.E."/>
            <person name="Mackinder L."/>
            <person name="Mock T."/>
            <person name="Mueller-Roeber B."/>
            <person name="Pagarete A."/>
            <person name="Parker M."/>
            <person name="Probert I."/>
            <person name="Quesneville H."/>
            <person name="Raines C."/>
            <person name="Rensing S.A."/>
            <person name="Riano-Pachon D.M."/>
            <person name="Richier S."/>
            <person name="Rokitta S."/>
            <person name="Shiraiwa Y."/>
            <person name="Soanes D.M."/>
            <person name="van der Giezen M."/>
            <person name="Wahlund T.M."/>
            <person name="Williams B."/>
            <person name="Wilson W."/>
            <person name="Wolfe G."/>
            <person name="Wurch L.L."/>
        </authorList>
    </citation>
    <scope>NUCLEOTIDE SEQUENCE</scope>
</reference>
<protein>
    <recommendedName>
        <fullName evidence="7">Citrate transporter-like domain-containing protein</fullName>
    </recommendedName>
</protein>
<keyword evidence="4" id="KW-0677">Repeat</keyword>
<dbReference type="PaxDb" id="2903-EOD24263"/>
<dbReference type="GeneID" id="17269809"/>
<dbReference type="InterPro" id="IPR051679">
    <property type="entry name" value="DASS-Related_Transporters"/>
</dbReference>
<accession>A0A0D3JL78</accession>
<keyword evidence="3" id="KW-0812">Transmembrane</keyword>
<dbReference type="RefSeq" id="XP_005776692.1">
    <property type="nucleotide sequence ID" value="XM_005776635.1"/>
</dbReference>
<evidence type="ECO:0000256" key="4">
    <source>
        <dbReference type="ARBA" id="ARBA00022737"/>
    </source>
</evidence>
<dbReference type="PANTHER" id="PTHR43652">
    <property type="entry name" value="BASIC AMINO ACID ANTIPORTER YFCC-RELATED"/>
    <property type="match status" value="1"/>
</dbReference>
<dbReference type="STRING" id="2903.R1CMR3"/>
<evidence type="ECO:0000313" key="8">
    <source>
        <dbReference type="EnsemblProtists" id="EOD24263"/>
    </source>
</evidence>
<dbReference type="AlphaFoldDB" id="A0A0D3JL78"/>
<evidence type="ECO:0000256" key="2">
    <source>
        <dbReference type="ARBA" id="ARBA00022448"/>
    </source>
</evidence>
<keyword evidence="5" id="KW-1133">Transmembrane helix</keyword>
<proteinExistence type="predicted"/>
<keyword evidence="6" id="KW-0472">Membrane</keyword>
<evidence type="ECO:0000313" key="9">
    <source>
        <dbReference type="Proteomes" id="UP000013827"/>
    </source>
</evidence>
<comment type="subcellular location">
    <subcellularLocation>
        <location evidence="1">Membrane</location>
        <topology evidence="1">Multi-pass membrane protein</topology>
    </subcellularLocation>
</comment>
<dbReference type="Pfam" id="PF03600">
    <property type="entry name" value="CitMHS"/>
    <property type="match status" value="1"/>
</dbReference>
<dbReference type="GO" id="GO:0055085">
    <property type="term" value="P:transmembrane transport"/>
    <property type="evidence" value="ECO:0007669"/>
    <property type="project" value="InterPro"/>
</dbReference>
<dbReference type="Proteomes" id="UP000013827">
    <property type="component" value="Unassembled WGS sequence"/>
</dbReference>
<evidence type="ECO:0000256" key="1">
    <source>
        <dbReference type="ARBA" id="ARBA00004141"/>
    </source>
</evidence>
<evidence type="ECO:0000256" key="6">
    <source>
        <dbReference type="ARBA" id="ARBA00023136"/>
    </source>
</evidence>
<reference evidence="8" key="2">
    <citation type="submission" date="2024-10" db="UniProtKB">
        <authorList>
            <consortium name="EnsemblProtists"/>
        </authorList>
    </citation>
    <scope>IDENTIFICATION</scope>
</reference>
<dbReference type="HOGENOM" id="CLU_1754525_0_0_1"/>
<feature type="domain" description="Citrate transporter-like" evidence="7">
    <location>
        <begin position="60"/>
        <end position="147"/>
    </location>
</feature>
<dbReference type="InterPro" id="IPR004680">
    <property type="entry name" value="Cit_transptr-like_dom"/>
</dbReference>
<keyword evidence="9" id="KW-1185">Reference proteome</keyword>
<organism evidence="8 9">
    <name type="scientific">Emiliania huxleyi (strain CCMP1516)</name>
    <dbReference type="NCBI Taxonomy" id="280463"/>
    <lineage>
        <taxon>Eukaryota</taxon>
        <taxon>Haptista</taxon>
        <taxon>Haptophyta</taxon>
        <taxon>Prymnesiophyceae</taxon>
        <taxon>Isochrysidales</taxon>
        <taxon>Noelaerhabdaceae</taxon>
        <taxon>Emiliania</taxon>
    </lineage>
</organism>
<keyword evidence="2" id="KW-0813">Transport</keyword>
<dbReference type="EnsemblProtists" id="EOD24263">
    <property type="protein sequence ID" value="EOD24263"/>
    <property type="gene ID" value="EMIHUDRAFT_254813"/>
</dbReference>
<dbReference type="KEGG" id="ehx:EMIHUDRAFT_254813"/>
<evidence type="ECO:0000259" key="7">
    <source>
        <dbReference type="Pfam" id="PF03600"/>
    </source>
</evidence>
<sequence length="149" mass="15192">MLAGLAALFAAAAVHFQGDAAVCTVAGGGPHGAAVVCLDWRGYYTMWVTLVSLVLMARDAPPDLVLSGATLSLLLLRVITDAEALRGFASPSIATVGVLFVLAKALEQTGAVDALVVPALGAPRSHTAAVLRAFLNNTPIVAMLIPACE</sequence>